<keyword evidence="3" id="KW-1185">Reference proteome</keyword>
<dbReference type="EMBL" id="ML975245">
    <property type="protein sequence ID" value="KAF1839396.1"/>
    <property type="molecule type" value="Genomic_DNA"/>
</dbReference>
<feature type="coiled-coil region" evidence="1">
    <location>
        <begin position="9"/>
        <end position="67"/>
    </location>
</feature>
<sequence length="186" mass="21295">MPMGFAAQLRAAQETQRKQAERITNLEQENAMLKSFKDSINNTLARIEALEQQNAYLAARRREAVSQLHNLRTLHQEADNAFQMRTVDMQPDDLEGMLCAYGTMVSTAMNLHQRTLGQMRVNGQLQHYMAPLPRPQYPPMPVQYHHAYPPAYSPAGYCYAHRMPYCCRICSNTRDVHSYECTAITA</sequence>
<proteinExistence type="predicted"/>
<accession>A0A6A5KWN7</accession>
<dbReference type="Proteomes" id="UP000800040">
    <property type="component" value="Unassembled WGS sequence"/>
</dbReference>
<name>A0A6A5KWN7_9PLEO</name>
<protein>
    <submittedName>
        <fullName evidence="2">Uncharacterized protein</fullName>
    </submittedName>
</protein>
<evidence type="ECO:0000313" key="2">
    <source>
        <dbReference type="EMBL" id="KAF1839396.1"/>
    </source>
</evidence>
<gene>
    <name evidence="2" type="ORF">BDW02DRAFT_575487</name>
</gene>
<dbReference type="OrthoDB" id="3755687at2759"/>
<keyword evidence="1" id="KW-0175">Coiled coil</keyword>
<evidence type="ECO:0000256" key="1">
    <source>
        <dbReference type="SAM" id="Coils"/>
    </source>
</evidence>
<evidence type="ECO:0000313" key="3">
    <source>
        <dbReference type="Proteomes" id="UP000800040"/>
    </source>
</evidence>
<reference evidence="2" key="1">
    <citation type="submission" date="2020-01" db="EMBL/GenBank/DDBJ databases">
        <authorList>
            <consortium name="DOE Joint Genome Institute"/>
            <person name="Haridas S."/>
            <person name="Albert R."/>
            <person name="Binder M."/>
            <person name="Bloem J."/>
            <person name="Labutti K."/>
            <person name="Salamov A."/>
            <person name="Andreopoulos B."/>
            <person name="Baker S.E."/>
            <person name="Barry K."/>
            <person name="Bills G."/>
            <person name="Bluhm B.H."/>
            <person name="Cannon C."/>
            <person name="Castanera R."/>
            <person name="Culley D.E."/>
            <person name="Daum C."/>
            <person name="Ezra D."/>
            <person name="Gonzalez J.B."/>
            <person name="Henrissat B."/>
            <person name="Kuo A."/>
            <person name="Liang C."/>
            <person name="Lipzen A."/>
            <person name="Lutzoni F."/>
            <person name="Magnuson J."/>
            <person name="Mondo S."/>
            <person name="Nolan M."/>
            <person name="Ohm R."/>
            <person name="Pangilinan J."/>
            <person name="Park H.-J."/>
            <person name="Ramirez L."/>
            <person name="Alfaro M."/>
            <person name="Sun H."/>
            <person name="Tritt A."/>
            <person name="Yoshinaga Y."/>
            <person name="Zwiers L.-H."/>
            <person name="Turgeon B.G."/>
            <person name="Goodwin S.B."/>
            <person name="Spatafora J.W."/>
            <person name="Crous P.W."/>
            <person name="Grigoriev I.V."/>
        </authorList>
    </citation>
    <scope>NUCLEOTIDE SEQUENCE</scope>
    <source>
        <strain evidence="2">P77</strain>
    </source>
</reference>
<dbReference type="AlphaFoldDB" id="A0A6A5KWN7"/>
<organism evidence="2 3">
    <name type="scientific">Decorospora gaudefroyi</name>
    <dbReference type="NCBI Taxonomy" id="184978"/>
    <lineage>
        <taxon>Eukaryota</taxon>
        <taxon>Fungi</taxon>
        <taxon>Dikarya</taxon>
        <taxon>Ascomycota</taxon>
        <taxon>Pezizomycotina</taxon>
        <taxon>Dothideomycetes</taxon>
        <taxon>Pleosporomycetidae</taxon>
        <taxon>Pleosporales</taxon>
        <taxon>Pleosporineae</taxon>
        <taxon>Pleosporaceae</taxon>
        <taxon>Decorospora</taxon>
    </lineage>
</organism>